<dbReference type="CDD" id="cd18793">
    <property type="entry name" value="SF2_C_SNF"/>
    <property type="match status" value="1"/>
</dbReference>
<dbReference type="AlphaFoldDB" id="E1YHG7"/>
<keyword evidence="1" id="KW-0378">Hydrolase</keyword>
<dbReference type="Gene3D" id="3.30.870.10">
    <property type="entry name" value="Endonuclease Chain A"/>
    <property type="match status" value="1"/>
</dbReference>
<dbReference type="InterPro" id="IPR038718">
    <property type="entry name" value="SNF2-like_sf"/>
</dbReference>
<keyword evidence="2" id="KW-0175">Coiled coil</keyword>
<organism evidence="5">
    <name type="scientific">uncultured Desulfobacterium sp</name>
    <dbReference type="NCBI Taxonomy" id="201089"/>
    <lineage>
        <taxon>Bacteria</taxon>
        <taxon>Pseudomonadati</taxon>
        <taxon>Thermodesulfobacteriota</taxon>
        <taxon>Desulfobacteria</taxon>
        <taxon>Desulfobacterales</taxon>
        <taxon>Desulfobacteriaceae</taxon>
        <taxon>Desulfobacterium</taxon>
        <taxon>environmental samples</taxon>
    </lineage>
</organism>
<dbReference type="InterPro" id="IPR049730">
    <property type="entry name" value="SNF2/RAD54-like_C"/>
</dbReference>
<proteinExistence type="predicted"/>
<evidence type="ECO:0000259" key="4">
    <source>
        <dbReference type="PROSITE" id="PS51194"/>
    </source>
</evidence>
<reference evidence="5" key="1">
    <citation type="journal article" date="2011" name="Environ. Microbiol.">
        <title>Genomic insights into the metabolic potential of the polycyclic aromatic hydrocarbon degrading sulfate-reducing Deltaproteobacterium N47.</title>
        <authorList>
            <person name="Bergmann F."/>
            <person name="Selesi D."/>
            <person name="Weinmaier T."/>
            <person name="Tischler P."/>
            <person name="Rattei T."/>
            <person name="Meckenstock R.U."/>
        </authorList>
    </citation>
    <scope>NUCLEOTIDE SEQUENCE</scope>
</reference>
<accession>E1YHG7</accession>
<dbReference type="GO" id="GO:0016787">
    <property type="term" value="F:hydrolase activity"/>
    <property type="evidence" value="ECO:0007669"/>
    <property type="project" value="UniProtKB-KW"/>
</dbReference>
<protein>
    <recommendedName>
        <fullName evidence="6">Helicase</fullName>
    </recommendedName>
</protein>
<dbReference type="Pfam" id="PF00176">
    <property type="entry name" value="SNF2-rel_dom"/>
    <property type="match status" value="1"/>
</dbReference>
<dbReference type="EMBL" id="FR695874">
    <property type="protein sequence ID" value="CBX30086.1"/>
    <property type="molecule type" value="Genomic_DNA"/>
</dbReference>
<dbReference type="Gene3D" id="3.40.50.300">
    <property type="entry name" value="P-loop containing nucleotide triphosphate hydrolases"/>
    <property type="match status" value="1"/>
</dbReference>
<feature type="coiled-coil region" evidence="2">
    <location>
        <begin position="650"/>
        <end position="705"/>
    </location>
</feature>
<dbReference type="PROSITE" id="PS51194">
    <property type="entry name" value="HELICASE_CTER"/>
    <property type="match status" value="1"/>
</dbReference>
<dbReference type="GO" id="GO:0006281">
    <property type="term" value="P:DNA repair"/>
    <property type="evidence" value="ECO:0007669"/>
    <property type="project" value="TreeGrafter"/>
</dbReference>
<dbReference type="InterPro" id="IPR027417">
    <property type="entry name" value="P-loop_NTPase"/>
</dbReference>
<feature type="domain" description="Helicase ATP-binding" evidence="3">
    <location>
        <begin position="265"/>
        <end position="424"/>
    </location>
</feature>
<dbReference type="PROSITE" id="PS51192">
    <property type="entry name" value="HELICASE_ATP_BIND_1"/>
    <property type="match status" value="1"/>
</dbReference>
<evidence type="ECO:0000256" key="1">
    <source>
        <dbReference type="ARBA" id="ARBA00022801"/>
    </source>
</evidence>
<evidence type="ECO:0000259" key="3">
    <source>
        <dbReference type="PROSITE" id="PS51192"/>
    </source>
</evidence>
<dbReference type="GO" id="GO:0005524">
    <property type="term" value="F:ATP binding"/>
    <property type="evidence" value="ECO:0007669"/>
    <property type="project" value="InterPro"/>
</dbReference>
<dbReference type="PANTHER" id="PTHR45766">
    <property type="entry name" value="DNA ANNEALING HELICASE AND ENDONUCLEASE ZRANB3 FAMILY MEMBER"/>
    <property type="match status" value="1"/>
</dbReference>
<sequence>MILDNKNENQKVYEWLREYTESGKMDIVTGYFTVGALAYLSRQINNKIINFRMVLGDIVNIDMIQDRTIDLLNENITIEAALKLSAVAKEAVEFLKQEKVEAKTLEPNFCHAKVYLFNSEKDVRHRYFISGSSNLTEAGIGLKKTNNIELNIAETGDNNQYKELTNWFAGLWKSKEAHKKKTIIYEKGGEQTTPFKEYLIEKIEQIFIKYTPRQLYYKVLFELFGNQLLSEQDNPEFNRQVGRLENTIIYNTLYDFQQKGVLSLIKMLQKYDGAILADAVGLGKTWSALAVMKFFQLQGREIILICPKKLQYNWNRYSRHQNSKFEKDNLEFFIRFHTDLIDERMDKEAYRRQRADTLFINDKPKLFIIDESHNLRNGKSNRYQFFVEEILKKNDDVKVLMLSATPINNTLLDIRNQFKLIKQGNRDGFSESHSIRNIDHLFGRAQKAFKKWRDDDSPRIADFIKMLPADFFKLTDSLTVARTRQMIEKQKTGLHFPKKQKPKNIFVTPKQIGNFESFEELFDHFPPMLSGYQPSFYIEQTKDVDKLHDERQRDRFLVKMLYILLVKRLESSWFSFYSTTQKILIHHQNALDKINIYVEKKQDQIFAGEIEPDILEDDEFEDIADDLVDNLALGKKRKILLSDIDKAGNLDNYKKDLKKDIEALESLINNLNKFEKSIKDEVAGNKNHKSKDDKLQSLIKEIKEKRESGNNNGNQKVVIFTVYKDTAFYLFDQLKQRGFTQMAVVSGDVSKTDGSQHETKLFEPILERFAPFTKLFNEKEWNFTPSEENLPQVEQYRQWVEWAAENDKKVHSKIKDPIDILIATDVLSEGQNLQDCDMVINYDIHWNPVRIIQRFGRIDRLGSPNKEIFGINYWPSDNINNYLNLKGRIEERMTMMKLAGSEVNLEFSDSFKEMASDDDFEDKLNKKMLMQMQTSWDEIEKNDAGLGFDNLSLEDFRQDLLEELQKDEKYYKNMPKGVYTGFKANKSICSETGIIALLGYPSKPPKVLNHEYQIYDLIYIDKNGKQVMLNQKEVLDVLSQHKGESRFVPEKIERGEEPAIKELVTSMKKWLDSQSGEEEIQDNGSIKKRAGAETKDILAKLKAGDSYAVKRVKENTSVSDKYKLQNFDLITWFLVNCEL</sequence>
<dbReference type="InterPro" id="IPR014001">
    <property type="entry name" value="Helicase_ATP-bd"/>
</dbReference>
<dbReference type="SMART" id="SM00490">
    <property type="entry name" value="HELICc"/>
    <property type="match status" value="1"/>
</dbReference>
<dbReference type="InterPro" id="IPR000330">
    <property type="entry name" value="SNF2_N"/>
</dbReference>
<feature type="domain" description="Helicase C-terminal" evidence="4">
    <location>
        <begin position="694"/>
        <end position="911"/>
    </location>
</feature>
<dbReference type="PANTHER" id="PTHR45766:SF6">
    <property type="entry name" value="SWI_SNF-RELATED MATRIX-ASSOCIATED ACTIN-DEPENDENT REGULATOR OF CHROMATIN SUBFAMILY A-LIKE PROTEIN 1"/>
    <property type="match status" value="1"/>
</dbReference>
<dbReference type="InterPro" id="IPR001650">
    <property type="entry name" value="Helicase_C-like"/>
</dbReference>
<evidence type="ECO:0008006" key="6">
    <source>
        <dbReference type="Google" id="ProtNLM"/>
    </source>
</evidence>
<dbReference type="GO" id="GO:0031297">
    <property type="term" value="P:replication fork processing"/>
    <property type="evidence" value="ECO:0007669"/>
    <property type="project" value="TreeGrafter"/>
</dbReference>
<dbReference type="SUPFAM" id="SSF52540">
    <property type="entry name" value="P-loop containing nucleoside triphosphate hydrolases"/>
    <property type="match status" value="1"/>
</dbReference>
<dbReference type="Gene3D" id="3.40.50.10810">
    <property type="entry name" value="Tandem AAA-ATPase domain"/>
    <property type="match status" value="1"/>
</dbReference>
<evidence type="ECO:0000313" key="5">
    <source>
        <dbReference type="EMBL" id="CBX30086.1"/>
    </source>
</evidence>
<gene>
    <name evidence="5" type="ORF">N47_D28950</name>
</gene>
<evidence type="ECO:0000256" key="2">
    <source>
        <dbReference type="SAM" id="Coils"/>
    </source>
</evidence>
<dbReference type="SMART" id="SM00487">
    <property type="entry name" value="DEXDc"/>
    <property type="match status" value="1"/>
</dbReference>
<dbReference type="Pfam" id="PF00271">
    <property type="entry name" value="Helicase_C"/>
    <property type="match status" value="1"/>
</dbReference>
<name>E1YHG7_9BACT</name>